<keyword evidence="4" id="KW-1185">Reference proteome</keyword>
<keyword evidence="1" id="KW-1133">Transmembrane helix</keyword>
<reference evidence="3 4" key="1">
    <citation type="submission" date="2020-09" db="EMBL/GenBank/DDBJ databases">
        <title>The genome sequence of type strain Labrenzia polysiphoniae KACC 19711.</title>
        <authorList>
            <person name="Liu Y."/>
        </authorList>
    </citation>
    <scope>NUCLEOTIDE SEQUENCE [LARGE SCALE GENOMIC DNA]</scope>
    <source>
        <strain evidence="3 4">KACC 19711</strain>
    </source>
</reference>
<feature type="transmembrane region" description="Helical" evidence="1">
    <location>
        <begin position="160"/>
        <end position="184"/>
    </location>
</feature>
<evidence type="ECO:0000259" key="2">
    <source>
        <dbReference type="Pfam" id="PF09335"/>
    </source>
</evidence>
<dbReference type="PANTHER" id="PTHR42709">
    <property type="entry name" value="ALKALINE PHOSPHATASE LIKE PROTEIN"/>
    <property type="match status" value="1"/>
</dbReference>
<comment type="caution">
    <text evidence="3">The sequence shown here is derived from an EMBL/GenBank/DDBJ whole genome shotgun (WGS) entry which is preliminary data.</text>
</comment>
<gene>
    <name evidence="3" type="ORF">IG617_19585</name>
</gene>
<evidence type="ECO:0000256" key="1">
    <source>
        <dbReference type="SAM" id="Phobius"/>
    </source>
</evidence>
<dbReference type="PANTHER" id="PTHR42709:SF4">
    <property type="entry name" value="INNER MEMBRANE PROTEIN YQAA"/>
    <property type="match status" value="1"/>
</dbReference>
<protein>
    <submittedName>
        <fullName evidence="3">DedA family protein</fullName>
    </submittedName>
</protein>
<proteinExistence type="predicted"/>
<feature type="transmembrane region" description="Helical" evidence="1">
    <location>
        <begin position="41"/>
        <end position="61"/>
    </location>
</feature>
<dbReference type="Proteomes" id="UP000615687">
    <property type="component" value="Unassembled WGS sequence"/>
</dbReference>
<accession>A0ABR9CF45</accession>
<feature type="transmembrane region" description="Helical" evidence="1">
    <location>
        <begin position="81"/>
        <end position="101"/>
    </location>
</feature>
<dbReference type="InterPro" id="IPR032816">
    <property type="entry name" value="VTT_dom"/>
</dbReference>
<evidence type="ECO:0000313" key="4">
    <source>
        <dbReference type="Proteomes" id="UP000615687"/>
    </source>
</evidence>
<organism evidence="3 4">
    <name type="scientific">Roseibium polysiphoniae</name>
    <dbReference type="NCBI Taxonomy" id="2571221"/>
    <lineage>
        <taxon>Bacteria</taxon>
        <taxon>Pseudomonadati</taxon>
        <taxon>Pseudomonadota</taxon>
        <taxon>Alphaproteobacteria</taxon>
        <taxon>Hyphomicrobiales</taxon>
        <taxon>Stappiaceae</taxon>
        <taxon>Roseibium</taxon>
    </lineage>
</organism>
<evidence type="ECO:0000313" key="3">
    <source>
        <dbReference type="EMBL" id="MBD8878504.1"/>
    </source>
</evidence>
<dbReference type="EMBL" id="JACYXJ010000007">
    <property type="protein sequence ID" value="MBD8878504.1"/>
    <property type="molecule type" value="Genomic_DNA"/>
</dbReference>
<dbReference type="Pfam" id="PF09335">
    <property type="entry name" value="VTT_dom"/>
    <property type="match status" value="1"/>
</dbReference>
<keyword evidence="1" id="KW-0812">Transmembrane</keyword>
<keyword evidence="1" id="KW-0472">Membrane</keyword>
<name>A0ABR9CF45_9HYPH</name>
<dbReference type="InterPro" id="IPR051311">
    <property type="entry name" value="DedA_domain"/>
</dbReference>
<sequence>MYCKSETLSLIDPNDGQGLAAFQYSPTVLTLSDASRTDSRVSGIGSLTGLFLLSFLAATILPAQSELGLAGLIAADLAPVWLLIAVASLGNTLGSVVNWLLGRGVDRFSSRRWFPVTPQQLDRASNWYRGYGKWSLLMSWAPVIGDPLTLAAGVLREPFWSFLALVAIAKTVRYLIVAAITLGIF</sequence>
<feature type="domain" description="VTT" evidence="2">
    <location>
        <begin position="74"/>
        <end position="180"/>
    </location>
</feature>